<proteinExistence type="predicted"/>
<dbReference type="RefSeq" id="WP_089653029.1">
    <property type="nucleotide sequence ID" value="NZ_FNIZ01000013.1"/>
</dbReference>
<keyword evidence="2" id="KW-1185">Reference proteome</keyword>
<dbReference type="OrthoDB" id="2968209at2"/>
<gene>
    <name evidence="1" type="ORF">SAMN05421677_11399</name>
</gene>
<dbReference type="STRING" id="240303.SAMN05421677_11399"/>
<dbReference type="Proteomes" id="UP000198860">
    <property type="component" value="Unassembled WGS sequence"/>
</dbReference>
<organism evidence="1 2">
    <name type="scientific">Halobacillus aidingensis</name>
    <dbReference type="NCBI Taxonomy" id="240303"/>
    <lineage>
        <taxon>Bacteria</taxon>
        <taxon>Bacillati</taxon>
        <taxon>Bacillota</taxon>
        <taxon>Bacilli</taxon>
        <taxon>Bacillales</taxon>
        <taxon>Bacillaceae</taxon>
        <taxon>Halobacillus</taxon>
    </lineage>
</organism>
<sequence length="190" mass="21509">MFHHSTYYTLQTETIMAHQSAQYSILDSENQRVATFEEDSSTSGHWLNHALKVFNLDQMASLHIKLLSLKQEVIAHIHRKKGFSSDVSIQTADSTFDLHFKGSVSQKIIAESAGETLFEVDGKNMASDFEVKSGEGQIATIQKRSIPAPTTKEAWLSGDLYHVRGREWTEEQAILLLCTTLMIDLTYHHR</sequence>
<dbReference type="EMBL" id="FNIZ01000013">
    <property type="protein sequence ID" value="SDP19830.1"/>
    <property type="molecule type" value="Genomic_DNA"/>
</dbReference>
<evidence type="ECO:0000313" key="1">
    <source>
        <dbReference type="EMBL" id="SDP19830.1"/>
    </source>
</evidence>
<accession>A0A1H0QRM4</accession>
<reference evidence="2" key="1">
    <citation type="submission" date="2016-10" db="EMBL/GenBank/DDBJ databases">
        <authorList>
            <person name="Varghese N."/>
            <person name="Submissions S."/>
        </authorList>
    </citation>
    <scope>NUCLEOTIDE SEQUENCE [LARGE SCALE GENOMIC DNA]</scope>
    <source>
        <strain evidence="2">CGMCC 1.3703</strain>
    </source>
</reference>
<protein>
    <submittedName>
        <fullName evidence="1">Uncharacterized protein</fullName>
    </submittedName>
</protein>
<dbReference type="AlphaFoldDB" id="A0A1H0QRM4"/>
<evidence type="ECO:0000313" key="2">
    <source>
        <dbReference type="Proteomes" id="UP000198860"/>
    </source>
</evidence>
<name>A0A1H0QRM4_HALAD</name>